<dbReference type="AlphaFoldDB" id="A0AAD8H9K4"/>
<reference evidence="1" key="1">
    <citation type="submission" date="2023-02" db="EMBL/GenBank/DDBJ databases">
        <title>Genome of toxic invasive species Heracleum sosnowskyi carries increased number of genes despite the absence of recent whole-genome duplications.</title>
        <authorList>
            <person name="Schelkunov M."/>
            <person name="Shtratnikova V."/>
            <person name="Makarenko M."/>
            <person name="Klepikova A."/>
            <person name="Omelchenko D."/>
            <person name="Novikova G."/>
            <person name="Obukhova E."/>
            <person name="Bogdanov V."/>
            <person name="Penin A."/>
            <person name="Logacheva M."/>
        </authorList>
    </citation>
    <scope>NUCLEOTIDE SEQUENCE</scope>
    <source>
        <strain evidence="1">Hsosn_3</strain>
        <tissue evidence="1">Leaf</tissue>
    </source>
</reference>
<dbReference type="EMBL" id="JAUIZM010000009">
    <property type="protein sequence ID" value="KAK1362871.1"/>
    <property type="molecule type" value="Genomic_DNA"/>
</dbReference>
<keyword evidence="2" id="KW-1185">Reference proteome</keyword>
<proteinExistence type="predicted"/>
<sequence length="133" mass="14995">MGVNRLVPSSVNSIAKKKISSPNSPSRFLFSAATSISSKYYLYSCSGGYESHFCMKCPGVDRGLKMIQHWSHQHPLRLVESCRFFAHVQCALSKNPVIRQEDCFDDPKLMHLPAPDEPSMNFTNVSTRKEILT</sequence>
<evidence type="ECO:0000313" key="1">
    <source>
        <dbReference type="EMBL" id="KAK1362871.1"/>
    </source>
</evidence>
<name>A0AAD8H9K4_9APIA</name>
<evidence type="ECO:0000313" key="2">
    <source>
        <dbReference type="Proteomes" id="UP001237642"/>
    </source>
</evidence>
<accession>A0AAD8H9K4</accession>
<protein>
    <submittedName>
        <fullName evidence="1">Uncharacterized protein</fullName>
    </submittedName>
</protein>
<comment type="caution">
    <text evidence="1">The sequence shown here is derived from an EMBL/GenBank/DDBJ whole genome shotgun (WGS) entry which is preliminary data.</text>
</comment>
<organism evidence="1 2">
    <name type="scientific">Heracleum sosnowskyi</name>
    <dbReference type="NCBI Taxonomy" id="360622"/>
    <lineage>
        <taxon>Eukaryota</taxon>
        <taxon>Viridiplantae</taxon>
        <taxon>Streptophyta</taxon>
        <taxon>Embryophyta</taxon>
        <taxon>Tracheophyta</taxon>
        <taxon>Spermatophyta</taxon>
        <taxon>Magnoliopsida</taxon>
        <taxon>eudicotyledons</taxon>
        <taxon>Gunneridae</taxon>
        <taxon>Pentapetalae</taxon>
        <taxon>asterids</taxon>
        <taxon>campanulids</taxon>
        <taxon>Apiales</taxon>
        <taxon>Apiaceae</taxon>
        <taxon>Apioideae</taxon>
        <taxon>apioid superclade</taxon>
        <taxon>Tordylieae</taxon>
        <taxon>Tordyliinae</taxon>
        <taxon>Heracleum</taxon>
    </lineage>
</organism>
<gene>
    <name evidence="1" type="ORF">POM88_038432</name>
</gene>
<reference evidence="1" key="2">
    <citation type="submission" date="2023-05" db="EMBL/GenBank/DDBJ databases">
        <authorList>
            <person name="Schelkunov M.I."/>
        </authorList>
    </citation>
    <scope>NUCLEOTIDE SEQUENCE</scope>
    <source>
        <strain evidence="1">Hsosn_3</strain>
        <tissue evidence="1">Leaf</tissue>
    </source>
</reference>
<dbReference type="Proteomes" id="UP001237642">
    <property type="component" value="Unassembled WGS sequence"/>
</dbReference>